<dbReference type="PRINTS" id="PR01011">
    <property type="entry name" value="GLUTPROXDASE"/>
</dbReference>
<dbReference type="OMA" id="KYGNVVI"/>
<dbReference type="AlphaFoldDB" id="A0A067D5B3"/>
<evidence type="ECO:0000313" key="6">
    <source>
        <dbReference type="Proteomes" id="UP000030745"/>
    </source>
</evidence>
<dbReference type="Proteomes" id="UP000030745">
    <property type="component" value="Unassembled WGS sequence"/>
</dbReference>
<dbReference type="PANTHER" id="PTHR11592:SF78">
    <property type="entry name" value="GLUTATHIONE PEROXIDASE"/>
    <property type="match status" value="1"/>
</dbReference>
<dbReference type="GeneID" id="24124380"/>
<proteinExistence type="inferred from homology"/>
<name>A0A067D5B3_SAPPC</name>
<dbReference type="EMBL" id="KK583192">
    <property type="protein sequence ID" value="KDO33921.1"/>
    <property type="molecule type" value="Genomic_DNA"/>
</dbReference>
<dbReference type="GO" id="GO:0006979">
    <property type="term" value="P:response to oxidative stress"/>
    <property type="evidence" value="ECO:0007669"/>
    <property type="project" value="InterPro"/>
</dbReference>
<dbReference type="VEuPathDB" id="FungiDB:SPRG_01800"/>
<dbReference type="InterPro" id="IPR000889">
    <property type="entry name" value="Glutathione_peroxidase"/>
</dbReference>
<accession>A0A067D5B3</accession>
<dbReference type="KEGG" id="spar:SPRG_01800"/>
<dbReference type="OrthoDB" id="446890at2759"/>
<comment type="similarity">
    <text evidence="1 4">Belongs to the glutathione peroxidase family.</text>
</comment>
<gene>
    <name evidence="5" type="ORF">SPRG_01800</name>
</gene>
<dbReference type="Gene3D" id="3.40.30.10">
    <property type="entry name" value="Glutaredoxin"/>
    <property type="match status" value="1"/>
</dbReference>
<evidence type="ECO:0000256" key="3">
    <source>
        <dbReference type="ARBA" id="ARBA00023002"/>
    </source>
</evidence>
<dbReference type="PANTHER" id="PTHR11592">
    <property type="entry name" value="GLUTATHIONE PEROXIDASE"/>
    <property type="match status" value="1"/>
</dbReference>
<evidence type="ECO:0000256" key="4">
    <source>
        <dbReference type="RuleBase" id="RU000499"/>
    </source>
</evidence>
<keyword evidence="2 4" id="KW-0575">Peroxidase</keyword>
<evidence type="ECO:0000313" key="5">
    <source>
        <dbReference type="EMBL" id="KDO33921.1"/>
    </source>
</evidence>
<reference evidence="5 6" key="1">
    <citation type="journal article" date="2013" name="PLoS Genet.">
        <title>Distinctive expansion of potential virulence genes in the genome of the oomycete fish pathogen Saprolegnia parasitica.</title>
        <authorList>
            <person name="Jiang R.H."/>
            <person name="de Bruijn I."/>
            <person name="Haas B.J."/>
            <person name="Belmonte R."/>
            <person name="Lobach L."/>
            <person name="Christie J."/>
            <person name="van den Ackerveken G."/>
            <person name="Bottin A."/>
            <person name="Bulone V."/>
            <person name="Diaz-Moreno S.M."/>
            <person name="Dumas B."/>
            <person name="Fan L."/>
            <person name="Gaulin E."/>
            <person name="Govers F."/>
            <person name="Grenville-Briggs L.J."/>
            <person name="Horner N.R."/>
            <person name="Levin J.Z."/>
            <person name="Mammella M."/>
            <person name="Meijer H.J."/>
            <person name="Morris P."/>
            <person name="Nusbaum C."/>
            <person name="Oome S."/>
            <person name="Phillips A.J."/>
            <person name="van Rooyen D."/>
            <person name="Rzeszutek E."/>
            <person name="Saraiva M."/>
            <person name="Secombes C.J."/>
            <person name="Seidl M.F."/>
            <person name="Snel B."/>
            <person name="Stassen J.H."/>
            <person name="Sykes S."/>
            <person name="Tripathy S."/>
            <person name="van den Berg H."/>
            <person name="Vega-Arreguin J.C."/>
            <person name="Wawra S."/>
            <person name="Young S.K."/>
            <person name="Zeng Q."/>
            <person name="Dieguez-Uribeondo J."/>
            <person name="Russ C."/>
            <person name="Tyler B.M."/>
            <person name="van West P."/>
        </authorList>
    </citation>
    <scope>NUCLEOTIDE SEQUENCE [LARGE SCALE GENOMIC DNA]</scope>
    <source>
        <strain evidence="5 6">CBS 223.65</strain>
    </source>
</reference>
<keyword evidence="6" id="KW-1185">Reference proteome</keyword>
<evidence type="ECO:0000256" key="2">
    <source>
        <dbReference type="ARBA" id="ARBA00022559"/>
    </source>
</evidence>
<protein>
    <recommendedName>
        <fullName evidence="4">Glutathione peroxidase</fullName>
    </recommendedName>
</protein>
<dbReference type="PIRSF" id="PIRSF000303">
    <property type="entry name" value="Glutathion_perox"/>
    <property type="match status" value="1"/>
</dbReference>
<dbReference type="STRING" id="695850.A0A067D5B3"/>
<dbReference type="PROSITE" id="PS51355">
    <property type="entry name" value="GLUTATHIONE_PEROXID_3"/>
    <property type="match status" value="1"/>
</dbReference>
<dbReference type="CDD" id="cd00340">
    <property type="entry name" value="GSH_Peroxidase"/>
    <property type="match status" value="1"/>
</dbReference>
<organism evidence="5 6">
    <name type="scientific">Saprolegnia parasitica (strain CBS 223.65)</name>
    <dbReference type="NCBI Taxonomy" id="695850"/>
    <lineage>
        <taxon>Eukaryota</taxon>
        <taxon>Sar</taxon>
        <taxon>Stramenopiles</taxon>
        <taxon>Oomycota</taxon>
        <taxon>Saprolegniomycetes</taxon>
        <taxon>Saprolegniales</taxon>
        <taxon>Saprolegniaceae</taxon>
        <taxon>Saprolegnia</taxon>
    </lineage>
</organism>
<dbReference type="GO" id="GO:0004601">
    <property type="term" value="F:peroxidase activity"/>
    <property type="evidence" value="ECO:0007669"/>
    <property type="project" value="UniProtKB-KW"/>
</dbReference>
<dbReference type="Pfam" id="PF00255">
    <property type="entry name" value="GSHPx"/>
    <property type="match status" value="1"/>
</dbReference>
<sequence length="163" mass="18651">MSSASSFYELSSKNTDGVEISMAKFTSRVCLVVNLNYTQLVELDRRYRDRGLQILLYPCNQFANQEPGTNDEILAFARSFGVTFPVMEKADVNGSKTQPVFKYLKSKLRGTFTSTIKWNYTKFLIDRNGQPYKRFGTFTPPIKLIDDILDLLDEEMRPTSACD</sequence>
<dbReference type="InterPro" id="IPR036249">
    <property type="entry name" value="Thioredoxin-like_sf"/>
</dbReference>
<evidence type="ECO:0000256" key="1">
    <source>
        <dbReference type="ARBA" id="ARBA00006926"/>
    </source>
</evidence>
<dbReference type="RefSeq" id="XP_012195555.1">
    <property type="nucleotide sequence ID" value="XM_012340165.1"/>
</dbReference>
<keyword evidence="3 4" id="KW-0560">Oxidoreductase</keyword>
<dbReference type="SUPFAM" id="SSF52833">
    <property type="entry name" value="Thioredoxin-like"/>
    <property type="match status" value="1"/>
</dbReference>